<proteinExistence type="predicted"/>
<accession>A0ABW9Z3J7</accession>
<dbReference type="PANTHER" id="PTHR43685">
    <property type="entry name" value="GLYCOSYLTRANSFERASE"/>
    <property type="match status" value="1"/>
</dbReference>
<feature type="compositionally biased region" description="Polar residues" evidence="1">
    <location>
        <begin position="577"/>
        <end position="596"/>
    </location>
</feature>
<evidence type="ECO:0000313" key="3">
    <source>
        <dbReference type="EMBL" id="NBJ27020.1"/>
    </source>
</evidence>
<dbReference type="Gene3D" id="3.90.550.10">
    <property type="entry name" value="Spore Coat Polysaccharide Biosynthesis Protein SpsA, Chain A"/>
    <property type="match status" value="2"/>
</dbReference>
<gene>
    <name evidence="3" type="ORF">GR303_22065</name>
</gene>
<protein>
    <submittedName>
        <fullName evidence="3">Glycosyltransferase</fullName>
    </submittedName>
</protein>
<dbReference type="EMBL" id="JAAAXJ010000024">
    <property type="protein sequence ID" value="NBJ27020.1"/>
    <property type="molecule type" value="Genomic_DNA"/>
</dbReference>
<dbReference type="Proteomes" id="UP000818323">
    <property type="component" value="Unassembled WGS sequence"/>
</dbReference>
<sequence length="596" mass="66452">MTPYQTKTRLHKLYNTFDEYLRRAMINPDTIGPELWESDLRVVAYMDNSKRKFAADASTAPQDALVSVIMATRNRAPIVADAILSVLMQSYENWELIVVDDASDGHETEIVVRQFGDSRIRYLRLAGRTGIGGARNAGIERSAGSLIAYLDDDDQWDPDCLLILSSRMRLQGARLAYGALAMWEGFDPAARLGAAFKGIRFAPFNRSLLENTDYISPTTLIHERDLLNEAGRFDASLKRHVGWDFALRLTEVAAPVAIPCLLGHSFQGKADDGGPTIPDGDSDLDEIRSRLALRADWAQPFTTSDGKSHLAVSTAGKARERRLEKLSGLPVEPVQIVIPNYESAGELEMCLRSIAEHTRTPYRIVIVDNGSSDETYAELEKLPGAFDNVRLIRENSHSGFSYAVNRGLAEVIDRDEKILILNNDTLATPDWLDELRYVMFKHEDAGMAVPRQVLPANSRIFRVHVPGATGALECDINLSIHHSNILDPDFDRDDGLIELTYAPLFCGLVRPEVIKAANGLDSANAPHYRSDWILCDFMRRHLRQRIVYTPHSKVYHLQGVATDRRRVSEGFLDQHPSRSAASSVPDSTGQTQAKSQ</sequence>
<dbReference type="InterPro" id="IPR001173">
    <property type="entry name" value="Glyco_trans_2-like"/>
</dbReference>
<dbReference type="SUPFAM" id="SSF53448">
    <property type="entry name" value="Nucleotide-diphospho-sugar transferases"/>
    <property type="match status" value="2"/>
</dbReference>
<evidence type="ECO:0000313" key="4">
    <source>
        <dbReference type="Proteomes" id="UP000818323"/>
    </source>
</evidence>
<feature type="region of interest" description="Disordered" evidence="1">
    <location>
        <begin position="572"/>
        <end position="596"/>
    </location>
</feature>
<organism evidence="3 4">
    <name type="scientific">Microvirga arsenatis</name>
    <dbReference type="NCBI Taxonomy" id="2692265"/>
    <lineage>
        <taxon>Bacteria</taxon>
        <taxon>Pseudomonadati</taxon>
        <taxon>Pseudomonadota</taxon>
        <taxon>Alphaproteobacteria</taxon>
        <taxon>Hyphomicrobiales</taxon>
        <taxon>Methylobacteriaceae</taxon>
        <taxon>Microvirga</taxon>
    </lineage>
</organism>
<feature type="domain" description="Glycosyltransferase 2-like" evidence="2">
    <location>
        <begin position="67"/>
        <end position="193"/>
    </location>
</feature>
<dbReference type="Pfam" id="PF00535">
    <property type="entry name" value="Glycos_transf_2"/>
    <property type="match status" value="2"/>
</dbReference>
<reference evidence="3 4" key="1">
    <citation type="submission" date="2020-01" db="EMBL/GenBank/DDBJ databases">
        <title>Microvirga sp. nov., an arsenate reduction bacterium isolated from Tibet hotspring sediments.</title>
        <authorList>
            <person name="Yuan C.-G."/>
        </authorList>
    </citation>
    <scope>NUCLEOTIDE SEQUENCE [LARGE SCALE GENOMIC DNA]</scope>
    <source>
        <strain evidence="3 4">SYSU G3D203</strain>
    </source>
</reference>
<dbReference type="InterPro" id="IPR029044">
    <property type="entry name" value="Nucleotide-diphossugar_trans"/>
</dbReference>
<comment type="caution">
    <text evidence="3">The sequence shown here is derived from an EMBL/GenBank/DDBJ whole genome shotgun (WGS) entry which is preliminary data.</text>
</comment>
<dbReference type="PANTHER" id="PTHR43685:SF2">
    <property type="entry name" value="GLYCOSYLTRANSFERASE 2-LIKE DOMAIN-CONTAINING PROTEIN"/>
    <property type="match status" value="1"/>
</dbReference>
<dbReference type="InterPro" id="IPR050834">
    <property type="entry name" value="Glycosyltransf_2"/>
</dbReference>
<keyword evidence="4" id="KW-1185">Reference proteome</keyword>
<feature type="domain" description="Glycosyltransferase 2-like" evidence="2">
    <location>
        <begin position="336"/>
        <end position="451"/>
    </location>
</feature>
<dbReference type="RefSeq" id="WP_161726224.1">
    <property type="nucleotide sequence ID" value="NZ_JAAAXI010000031.1"/>
</dbReference>
<name>A0ABW9Z3J7_9HYPH</name>
<evidence type="ECO:0000259" key="2">
    <source>
        <dbReference type="Pfam" id="PF00535"/>
    </source>
</evidence>
<evidence type="ECO:0000256" key="1">
    <source>
        <dbReference type="SAM" id="MobiDB-lite"/>
    </source>
</evidence>